<dbReference type="EMBL" id="CAADFS010000171">
    <property type="protein sequence ID" value="VFK52363.1"/>
    <property type="molecule type" value="Genomic_DNA"/>
</dbReference>
<accession>A0A450ZEZ3</accession>
<keyword evidence="1" id="KW-0812">Transmembrane</keyword>
<name>A0A450ZEZ3_9GAMM</name>
<dbReference type="AlphaFoldDB" id="A0A450ZEZ3"/>
<sequence length="99" mass="11000">MSDEINQLSKGIRVTAGVFSLILLVVTIPIFINLKTAVSDAEALKKLDTQIGHLSEQISTLAKVTDESNTLQRKVDELKEAIVIMALHLIEWVTYHRTA</sequence>
<evidence type="ECO:0000256" key="1">
    <source>
        <dbReference type="SAM" id="Phobius"/>
    </source>
</evidence>
<proteinExistence type="predicted"/>
<evidence type="ECO:0000313" key="2">
    <source>
        <dbReference type="EMBL" id="VFK52363.1"/>
    </source>
</evidence>
<protein>
    <submittedName>
        <fullName evidence="2">Uncharacterized protein</fullName>
    </submittedName>
</protein>
<organism evidence="2">
    <name type="scientific">Candidatus Kentrum sp. TC</name>
    <dbReference type="NCBI Taxonomy" id="2126339"/>
    <lineage>
        <taxon>Bacteria</taxon>
        <taxon>Pseudomonadati</taxon>
        <taxon>Pseudomonadota</taxon>
        <taxon>Gammaproteobacteria</taxon>
        <taxon>Candidatus Kentrum</taxon>
    </lineage>
</organism>
<keyword evidence="1" id="KW-0472">Membrane</keyword>
<reference evidence="2" key="1">
    <citation type="submission" date="2019-02" db="EMBL/GenBank/DDBJ databases">
        <authorList>
            <person name="Gruber-Vodicka R. H."/>
            <person name="Seah K. B. B."/>
        </authorList>
    </citation>
    <scope>NUCLEOTIDE SEQUENCE</scope>
    <source>
        <strain evidence="2">BECK_BZ123</strain>
    </source>
</reference>
<feature type="transmembrane region" description="Helical" evidence="1">
    <location>
        <begin position="12"/>
        <end position="32"/>
    </location>
</feature>
<gene>
    <name evidence="2" type="ORF">BECKTC1821D_GA0114238_11716</name>
</gene>
<keyword evidence="1" id="KW-1133">Transmembrane helix</keyword>